<dbReference type="GO" id="GO:0004672">
    <property type="term" value="F:protein kinase activity"/>
    <property type="evidence" value="ECO:0007669"/>
    <property type="project" value="UniProtKB-ARBA"/>
</dbReference>
<dbReference type="RefSeq" id="WP_142897309.1">
    <property type="nucleotide sequence ID" value="NZ_ML660056.1"/>
</dbReference>
<evidence type="ECO:0000313" key="5">
    <source>
        <dbReference type="Proteomes" id="UP000315252"/>
    </source>
</evidence>
<evidence type="ECO:0000259" key="3">
    <source>
        <dbReference type="PROSITE" id="PS50894"/>
    </source>
</evidence>
<evidence type="ECO:0000256" key="2">
    <source>
        <dbReference type="PROSITE-ProRule" id="PRU00110"/>
    </source>
</evidence>
<keyword evidence="5" id="KW-1185">Reference proteome</keyword>
<comment type="caution">
    <text evidence="4">The sequence shown here is derived from an EMBL/GenBank/DDBJ whole genome shotgun (WGS) entry which is preliminary data.</text>
</comment>
<dbReference type="SUPFAM" id="SSF47226">
    <property type="entry name" value="Histidine-containing phosphotransfer domain, HPT domain"/>
    <property type="match status" value="1"/>
</dbReference>
<sequence>MDRDVSAIEAQIQAKLRDSFLASAQERLDLSINAFEEFVAERGEDALDAVARANHDLKGMGDSFGFPSITLIAMRIEEVLKSSPAGEPGPAQGLRECFQLMNSILAEGTDPGVEATAQQLG</sequence>
<dbReference type="Proteomes" id="UP000315252">
    <property type="component" value="Unassembled WGS sequence"/>
</dbReference>
<evidence type="ECO:0000313" key="4">
    <source>
        <dbReference type="EMBL" id="TQV79085.1"/>
    </source>
</evidence>
<dbReference type="InterPro" id="IPR036641">
    <property type="entry name" value="HPT_dom_sf"/>
</dbReference>
<dbReference type="OrthoDB" id="8439620at2"/>
<keyword evidence="1" id="KW-0902">Two-component regulatory system</keyword>
<keyword evidence="2" id="KW-0597">Phosphoprotein</keyword>
<dbReference type="PROSITE" id="PS50894">
    <property type="entry name" value="HPT"/>
    <property type="match status" value="1"/>
</dbReference>
<protein>
    <recommendedName>
        <fullName evidence="3">HPt domain-containing protein</fullName>
    </recommendedName>
</protein>
<feature type="modified residue" description="Phosphohistidine" evidence="2">
    <location>
        <position position="55"/>
    </location>
</feature>
<dbReference type="InterPro" id="IPR008207">
    <property type="entry name" value="Sig_transdc_His_kin_Hpt_dom"/>
</dbReference>
<feature type="domain" description="HPt" evidence="3">
    <location>
        <begin position="13"/>
        <end position="115"/>
    </location>
</feature>
<organism evidence="4 5">
    <name type="scientific">Denitrobaculum tricleocarpae</name>
    <dbReference type="NCBI Taxonomy" id="2591009"/>
    <lineage>
        <taxon>Bacteria</taxon>
        <taxon>Pseudomonadati</taxon>
        <taxon>Pseudomonadota</taxon>
        <taxon>Alphaproteobacteria</taxon>
        <taxon>Rhodospirillales</taxon>
        <taxon>Rhodospirillaceae</taxon>
        <taxon>Denitrobaculum</taxon>
    </lineage>
</organism>
<dbReference type="Pfam" id="PF01627">
    <property type="entry name" value="Hpt"/>
    <property type="match status" value="1"/>
</dbReference>
<gene>
    <name evidence="4" type="ORF">FKG95_15535</name>
</gene>
<name>A0A545TPD7_9PROT</name>
<dbReference type="Gene3D" id="1.20.120.160">
    <property type="entry name" value="HPT domain"/>
    <property type="match status" value="1"/>
</dbReference>
<dbReference type="EMBL" id="VHSH01000005">
    <property type="protein sequence ID" value="TQV79085.1"/>
    <property type="molecule type" value="Genomic_DNA"/>
</dbReference>
<accession>A0A545TPD7</accession>
<evidence type="ECO:0000256" key="1">
    <source>
        <dbReference type="ARBA" id="ARBA00023012"/>
    </source>
</evidence>
<proteinExistence type="predicted"/>
<reference evidence="4 5" key="1">
    <citation type="submission" date="2019-06" db="EMBL/GenBank/DDBJ databases">
        <title>Whole genome sequence for Rhodospirillaceae sp. R148.</title>
        <authorList>
            <person name="Wang G."/>
        </authorList>
    </citation>
    <scope>NUCLEOTIDE SEQUENCE [LARGE SCALE GENOMIC DNA]</scope>
    <source>
        <strain evidence="4 5">R148</strain>
    </source>
</reference>
<dbReference type="GO" id="GO:0000160">
    <property type="term" value="P:phosphorelay signal transduction system"/>
    <property type="evidence" value="ECO:0007669"/>
    <property type="project" value="UniProtKB-KW"/>
</dbReference>
<dbReference type="AlphaFoldDB" id="A0A545TPD7"/>